<organism evidence="2 3">
    <name type="scientific">Ranatra chinensis</name>
    <dbReference type="NCBI Taxonomy" id="642074"/>
    <lineage>
        <taxon>Eukaryota</taxon>
        <taxon>Metazoa</taxon>
        <taxon>Ecdysozoa</taxon>
        <taxon>Arthropoda</taxon>
        <taxon>Hexapoda</taxon>
        <taxon>Insecta</taxon>
        <taxon>Pterygota</taxon>
        <taxon>Neoptera</taxon>
        <taxon>Paraneoptera</taxon>
        <taxon>Hemiptera</taxon>
        <taxon>Heteroptera</taxon>
        <taxon>Panheteroptera</taxon>
        <taxon>Nepomorpha</taxon>
        <taxon>Nepidae</taxon>
        <taxon>Ranatrinae</taxon>
        <taxon>Ranatra</taxon>
    </lineage>
</organism>
<dbReference type="Proteomes" id="UP001558652">
    <property type="component" value="Unassembled WGS sequence"/>
</dbReference>
<comment type="caution">
    <text evidence="2">The sequence shown here is derived from an EMBL/GenBank/DDBJ whole genome shotgun (WGS) entry which is preliminary data.</text>
</comment>
<protein>
    <submittedName>
        <fullName evidence="2">Uncharacterized protein</fullName>
    </submittedName>
</protein>
<keyword evidence="3" id="KW-1185">Reference proteome</keyword>
<dbReference type="AlphaFoldDB" id="A0ABD0ZHF1"/>
<evidence type="ECO:0000313" key="3">
    <source>
        <dbReference type="Proteomes" id="UP001558652"/>
    </source>
</evidence>
<name>A0ABD0ZHF1_9HEMI</name>
<feature type="region of interest" description="Disordered" evidence="1">
    <location>
        <begin position="1"/>
        <end position="102"/>
    </location>
</feature>
<evidence type="ECO:0000256" key="1">
    <source>
        <dbReference type="SAM" id="MobiDB-lite"/>
    </source>
</evidence>
<evidence type="ECO:0000313" key="2">
    <source>
        <dbReference type="EMBL" id="KAL1139529.1"/>
    </source>
</evidence>
<feature type="compositionally biased region" description="Gly residues" evidence="1">
    <location>
        <begin position="70"/>
        <end position="80"/>
    </location>
</feature>
<feature type="compositionally biased region" description="Basic residues" evidence="1">
    <location>
        <begin position="32"/>
        <end position="41"/>
    </location>
</feature>
<sequence>MIGAGKRSTPEVGRGELLGSIPRTGMGGGAGRRGRRASRCRPRADSGAAVWGRQPRRAAESAGRQHSRGKGGSGGSGGSRGSSTETRPDTTGGPQPPPPPAYRLAATVASYLPQATRQIKGYFNNRLPTVLQDKGTI</sequence>
<dbReference type="EMBL" id="JBFDAA010000002">
    <property type="protein sequence ID" value="KAL1139529.1"/>
    <property type="molecule type" value="Genomic_DNA"/>
</dbReference>
<gene>
    <name evidence="2" type="ORF">AAG570_006512</name>
</gene>
<proteinExistence type="predicted"/>
<reference evidence="2 3" key="1">
    <citation type="submission" date="2024-07" db="EMBL/GenBank/DDBJ databases">
        <title>Chromosome-level genome assembly of the water stick insect Ranatra chinensis (Heteroptera: Nepidae).</title>
        <authorList>
            <person name="Liu X."/>
        </authorList>
    </citation>
    <scope>NUCLEOTIDE SEQUENCE [LARGE SCALE GENOMIC DNA]</scope>
    <source>
        <strain evidence="2">Cailab_2021Rc</strain>
        <tissue evidence="2">Muscle</tissue>
    </source>
</reference>
<accession>A0ABD0ZHF1</accession>